<proteinExistence type="predicted"/>
<dbReference type="Pfam" id="PF22936">
    <property type="entry name" value="Pol_BBD"/>
    <property type="match status" value="1"/>
</dbReference>
<gene>
    <name evidence="3" type="ORF">SEPCBS57363_001515</name>
</gene>
<evidence type="ECO:0000259" key="2">
    <source>
        <dbReference type="Pfam" id="PF22936"/>
    </source>
</evidence>
<feature type="region of interest" description="Disordered" evidence="1">
    <location>
        <begin position="168"/>
        <end position="190"/>
    </location>
</feature>
<protein>
    <recommendedName>
        <fullName evidence="2">Retrovirus-related Pol polyprotein from transposon TNT 1-94-like beta-barrel domain-containing protein</fullName>
    </recommendedName>
</protein>
<name>A0ABP0DDX3_9PEZI</name>
<comment type="caution">
    <text evidence="3">The sequence shown here is derived from an EMBL/GenBank/DDBJ whole genome shotgun (WGS) entry which is preliminary data.</text>
</comment>
<feature type="domain" description="Retrovirus-related Pol polyprotein from transposon TNT 1-94-like beta-barrel" evidence="2">
    <location>
        <begin position="219"/>
        <end position="277"/>
    </location>
</feature>
<organism evidence="3 4">
    <name type="scientific">Sporothrix epigloea</name>
    <dbReference type="NCBI Taxonomy" id="1892477"/>
    <lineage>
        <taxon>Eukaryota</taxon>
        <taxon>Fungi</taxon>
        <taxon>Dikarya</taxon>
        <taxon>Ascomycota</taxon>
        <taxon>Pezizomycotina</taxon>
        <taxon>Sordariomycetes</taxon>
        <taxon>Sordariomycetidae</taxon>
        <taxon>Ophiostomatales</taxon>
        <taxon>Ophiostomataceae</taxon>
        <taxon>Sporothrix</taxon>
    </lineage>
</organism>
<sequence length="289" mass="31685">MPRSPTCSSTSPTVKLPIASADRVLYVIHIAANNANMVVKLAEYPAFFATLTAQFSALLPLAQREESSHPQAYPSFQGAPPVMAKTQPTNNLPLQSVRELTLCHMCGAKHIPRLNGPCNAVLARLLPDSWYGARSHATSANSDAVRAYLSNPENAKSATEWYKKYGKHPYRPGVNRGQRSSSVPPSQPKPDQSVYAAITVAEFDATAFSVDAASFEPRFLVDSGANRHICNDLAYFTSFTAHKSFIRSLDTDMECLGWGSIKLHLKQHGGGTTRVLTVAEYCWWAESWP</sequence>
<dbReference type="EMBL" id="CAWUOM010000016">
    <property type="protein sequence ID" value="CAK7265307.1"/>
    <property type="molecule type" value="Genomic_DNA"/>
</dbReference>
<evidence type="ECO:0000256" key="1">
    <source>
        <dbReference type="SAM" id="MobiDB-lite"/>
    </source>
</evidence>
<accession>A0ABP0DDX3</accession>
<evidence type="ECO:0000313" key="4">
    <source>
        <dbReference type="Proteomes" id="UP001642501"/>
    </source>
</evidence>
<reference evidence="3 4" key="1">
    <citation type="submission" date="2024-01" db="EMBL/GenBank/DDBJ databases">
        <authorList>
            <person name="Allen C."/>
            <person name="Tagirdzhanova G."/>
        </authorList>
    </citation>
    <scope>NUCLEOTIDE SEQUENCE [LARGE SCALE GENOMIC DNA]</scope>
    <source>
        <strain evidence="3 4">CBS 573.63</strain>
    </source>
</reference>
<dbReference type="InterPro" id="IPR054722">
    <property type="entry name" value="PolX-like_BBD"/>
</dbReference>
<dbReference type="Proteomes" id="UP001642501">
    <property type="component" value="Unassembled WGS sequence"/>
</dbReference>
<keyword evidence="4" id="KW-1185">Reference proteome</keyword>
<evidence type="ECO:0000313" key="3">
    <source>
        <dbReference type="EMBL" id="CAK7265307.1"/>
    </source>
</evidence>